<name>A0A841L8I7_9SPHN</name>
<reference evidence="3 4" key="1">
    <citation type="submission" date="2020-08" db="EMBL/GenBank/DDBJ databases">
        <title>Genomic Encyclopedia of Type Strains, Phase IV (KMG-IV): sequencing the most valuable type-strain genomes for metagenomic binning, comparative biology and taxonomic classification.</title>
        <authorList>
            <person name="Goeker M."/>
        </authorList>
    </citation>
    <scope>NUCLEOTIDE SEQUENCE [LARGE SCALE GENOMIC DNA]</scope>
    <source>
        <strain evidence="3 4">DSM 102189</strain>
    </source>
</reference>
<feature type="chain" id="PRO_5032496258" evidence="2">
    <location>
        <begin position="23"/>
        <end position="634"/>
    </location>
</feature>
<dbReference type="EMBL" id="JACIIV010000028">
    <property type="protein sequence ID" value="MBB6228947.1"/>
    <property type="molecule type" value="Genomic_DNA"/>
</dbReference>
<feature type="signal peptide" evidence="2">
    <location>
        <begin position="1"/>
        <end position="22"/>
    </location>
</feature>
<evidence type="ECO:0000256" key="2">
    <source>
        <dbReference type="SAM" id="SignalP"/>
    </source>
</evidence>
<protein>
    <submittedName>
        <fullName evidence="3">Uncharacterized protein</fullName>
    </submittedName>
</protein>
<sequence length="634" mass="67786">MFHRLLLLLLLWDFGRPTTANASEPPVFEIALDEPVHVTIAGQPAELSFVVGTVDQVTLNDSFVEQLGLRSGATTKADLILDGTSKLTGRRAGAMLEIAGLKREQQLYWLPGRLTLPLHGTIGIMAVPHHRVRLKIGSNEAPLALRMPLAGSVDSTAYGLVNLSPARLAVTLNPSIRTLLPLISSAPGVDLKSVIAGRFTGEEWEEEAGLGIRHKVRRFELAQPLQLGRLQFSALAARVVAMPARQPRPKTGEKPTIVLTLSRAQLEEQGCNSLVVDKQEMSIAFYCTGPASPSNIQIAGAVRFSGDKLANTNRSMETPLAPQTSQGSPSTPISVATAPAISPDGWVELQPSNPLLVKIAGKNVELALDTGDLPGVLLNEVAAMRLGLGSGARQAAITYAGRKTAEASGARETVVALMRGAATNILWLRGYDGELFSGSIELSSLPHDRLRLRLSPEEAGARPVRLKLVVPRGRSSRGATELPGMASFQVDAAIQKSWQLPLVSKSLAADLVKILGGRLEGRPWLETLGYQLRRPVRRLVLAKPLVIGPLSFKAVAVQIGGTPDESNRLARGQDVLPDADADTDPDEIVVTGKMSGPAGRRISLSRTQLAEQRCSSLAVDKPASIWELICRGPA</sequence>
<feature type="region of interest" description="Disordered" evidence="1">
    <location>
        <begin position="313"/>
        <end position="337"/>
    </location>
</feature>
<accession>A0A841L8I7</accession>
<keyword evidence="2" id="KW-0732">Signal</keyword>
<dbReference type="Proteomes" id="UP000538147">
    <property type="component" value="Unassembled WGS sequence"/>
</dbReference>
<gene>
    <name evidence="3" type="ORF">FHS79_003145</name>
</gene>
<comment type="caution">
    <text evidence="3">The sequence shown here is derived from an EMBL/GenBank/DDBJ whole genome shotgun (WGS) entry which is preliminary data.</text>
</comment>
<evidence type="ECO:0000256" key="1">
    <source>
        <dbReference type="SAM" id="MobiDB-lite"/>
    </source>
</evidence>
<organism evidence="3 4">
    <name type="scientific">Polymorphobacter multimanifer</name>
    <dbReference type="NCBI Taxonomy" id="1070431"/>
    <lineage>
        <taxon>Bacteria</taxon>
        <taxon>Pseudomonadati</taxon>
        <taxon>Pseudomonadota</taxon>
        <taxon>Alphaproteobacteria</taxon>
        <taxon>Sphingomonadales</taxon>
        <taxon>Sphingosinicellaceae</taxon>
        <taxon>Polymorphobacter</taxon>
    </lineage>
</organism>
<evidence type="ECO:0000313" key="4">
    <source>
        <dbReference type="Proteomes" id="UP000538147"/>
    </source>
</evidence>
<proteinExistence type="predicted"/>
<keyword evidence="4" id="KW-1185">Reference proteome</keyword>
<evidence type="ECO:0000313" key="3">
    <source>
        <dbReference type="EMBL" id="MBB6228947.1"/>
    </source>
</evidence>
<dbReference type="RefSeq" id="WP_184202228.1">
    <property type="nucleotide sequence ID" value="NZ_BMOX01000016.1"/>
</dbReference>
<feature type="compositionally biased region" description="Polar residues" evidence="1">
    <location>
        <begin position="313"/>
        <end position="334"/>
    </location>
</feature>
<dbReference type="AlphaFoldDB" id="A0A841L8I7"/>